<dbReference type="AlphaFoldDB" id="A0A9J5XR25"/>
<sequence length="34" mass="3901">MRGNNSMKQEQRPPEALFDKSSKRFMGEDSGNLD</sequence>
<dbReference type="EMBL" id="JACXVP010000008">
    <property type="protein sequence ID" value="KAG5590242.1"/>
    <property type="molecule type" value="Genomic_DNA"/>
</dbReference>
<accession>A0A9J5XR25</accession>
<proteinExistence type="predicted"/>
<evidence type="ECO:0000313" key="2">
    <source>
        <dbReference type="EMBL" id="KAG5590242.1"/>
    </source>
</evidence>
<comment type="caution">
    <text evidence="2">The sequence shown here is derived from an EMBL/GenBank/DDBJ whole genome shotgun (WGS) entry which is preliminary data.</text>
</comment>
<name>A0A9J5XR25_SOLCO</name>
<evidence type="ECO:0000313" key="3">
    <source>
        <dbReference type="Proteomes" id="UP000824120"/>
    </source>
</evidence>
<organism evidence="2 3">
    <name type="scientific">Solanum commersonii</name>
    <name type="common">Commerson's wild potato</name>
    <name type="synonym">Commerson's nightshade</name>
    <dbReference type="NCBI Taxonomy" id="4109"/>
    <lineage>
        <taxon>Eukaryota</taxon>
        <taxon>Viridiplantae</taxon>
        <taxon>Streptophyta</taxon>
        <taxon>Embryophyta</taxon>
        <taxon>Tracheophyta</taxon>
        <taxon>Spermatophyta</taxon>
        <taxon>Magnoliopsida</taxon>
        <taxon>eudicotyledons</taxon>
        <taxon>Gunneridae</taxon>
        <taxon>Pentapetalae</taxon>
        <taxon>asterids</taxon>
        <taxon>lamiids</taxon>
        <taxon>Solanales</taxon>
        <taxon>Solanaceae</taxon>
        <taxon>Solanoideae</taxon>
        <taxon>Solaneae</taxon>
        <taxon>Solanum</taxon>
    </lineage>
</organism>
<keyword evidence="3" id="KW-1185">Reference proteome</keyword>
<feature type="region of interest" description="Disordered" evidence="1">
    <location>
        <begin position="1"/>
        <end position="34"/>
    </location>
</feature>
<gene>
    <name evidence="2" type="ORF">H5410_040756</name>
</gene>
<feature type="compositionally biased region" description="Basic and acidic residues" evidence="1">
    <location>
        <begin position="9"/>
        <end position="27"/>
    </location>
</feature>
<evidence type="ECO:0000256" key="1">
    <source>
        <dbReference type="SAM" id="MobiDB-lite"/>
    </source>
</evidence>
<reference evidence="2 3" key="1">
    <citation type="submission" date="2020-09" db="EMBL/GenBank/DDBJ databases">
        <title>De no assembly of potato wild relative species, Solanum commersonii.</title>
        <authorList>
            <person name="Cho K."/>
        </authorList>
    </citation>
    <scope>NUCLEOTIDE SEQUENCE [LARGE SCALE GENOMIC DNA]</scope>
    <source>
        <strain evidence="2">LZ3.2</strain>
        <tissue evidence="2">Leaf</tissue>
    </source>
</reference>
<protein>
    <submittedName>
        <fullName evidence="2">Uncharacterized protein</fullName>
    </submittedName>
</protein>
<dbReference type="Proteomes" id="UP000824120">
    <property type="component" value="Chromosome 8"/>
</dbReference>